<feature type="transmembrane region" description="Helical" evidence="5">
    <location>
        <begin position="492"/>
        <end position="519"/>
    </location>
</feature>
<dbReference type="OrthoDB" id="288203at2759"/>
<dbReference type="InterPro" id="IPR036513">
    <property type="entry name" value="STAS_dom_sf"/>
</dbReference>
<dbReference type="InterPro" id="IPR001902">
    <property type="entry name" value="SLC26A/SulP_fam"/>
</dbReference>
<dbReference type="Gene3D" id="3.30.750.24">
    <property type="entry name" value="STAS domain"/>
    <property type="match status" value="1"/>
</dbReference>
<dbReference type="InterPro" id="IPR011547">
    <property type="entry name" value="SLC26A/SulP_dom"/>
</dbReference>
<name>A0A6J2YKB5_SITOR</name>
<proteinExistence type="predicted"/>
<dbReference type="CDD" id="cd07042">
    <property type="entry name" value="STAS_SulP_like_sulfate_transporter"/>
    <property type="match status" value="1"/>
</dbReference>
<feature type="transmembrane region" description="Helical" evidence="5">
    <location>
        <begin position="193"/>
        <end position="216"/>
    </location>
</feature>
<dbReference type="Pfam" id="PF01740">
    <property type="entry name" value="STAS"/>
    <property type="match status" value="1"/>
</dbReference>
<feature type="transmembrane region" description="Helical" evidence="5">
    <location>
        <begin position="361"/>
        <end position="385"/>
    </location>
</feature>
<feature type="transmembrane region" description="Helical" evidence="5">
    <location>
        <begin position="457"/>
        <end position="477"/>
    </location>
</feature>
<keyword evidence="2 5" id="KW-0812">Transmembrane</keyword>
<evidence type="ECO:0000256" key="3">
    <source>
        <dbReference type="ARBA" id="ARBA00022989"/>
    </source>
</evidence>
<sequence length="700" mass="77715">MTKEDETFIKHSAMIDSFSITDDMVNQNTPDLHIERPVYQIEDLNKDSLYQKPATSIKAQCRKYCKSINIGQFLLSTVPLLRWLPEYNWKKSFSADIISGITVAIMHIPQGMAYGLLGNVPPITGIYMAFFPVLIYFVFGTSKHVSMGTFAIVCLMTGKVVSEYSTVEIMQNGTARSIDNQIVALKFGEASPVLTNIQVAVTVTFGVAILQLFMYFLQLGAVSSLLSDTLVGGFTCASAFHVASSQLKDLLGISVIKRRGNFAFIYTIYDSIVALPSANTTAIIISVICCIILIINNEVVKPWFSKRCKVPFPIELVAVTLGTVVAYYSDIHHTHNVSIVGFIPTGFPEPALPIFTLLPHIWLDIIVITMVSYTITMSMALIFARKLMYEVDSNQELLAMGLSNTMGSFFSCLPVTASLSRSMIQQTVGGKTQLASVVSSAILLTVLLWIGPMFQTLPRCVLASIIVVALKGMLYQVKELPKYWRLSKWDGFVWVVTFFTTLFVQISVGLAAGIAVSVISLAAQGLRPRASVLGRLAGTDLYLDRKRHKATTEVSGLKIIHFVGGLSFASQNTFKKLFVEKVGLDPAAILRTRRKLMERGLSFDNQEELLTRAIVVDFSSLTFLDPSGVNFLRQLQEDLDQLEIALYIAGCSGQIYEVISNYYRWQNNGGYFKMFPTVHDAVLYAQTHILNEDDITRKDF</sequence>
<dbReference type="GO" id="GO:0016020">
    <property type="term" value="C:membrane"/>
    <property type="evidence" value="ECO:0007669"/>
    <property type="project" value="UniProtKB-SubCell"/>
</dbReference>
<dbReference type="RefSeq" id="XP_030763827.1">
    <property type="nucleotide sequence ID" value="XM_030907967.1"/>
</dbReference>
<dbReference type="Proteomes" id="UP000504635">
    <property type="component" value="Unplaced"/>
</dbReference>
<dbReference type="NCBIfam" id="TIGR00815">
    <property type="entry name" value="sulP"/>
    <property type="match status" value="1"/>
</dbReference>
<evidence type="ECO:0000313" key="7">
    <source>
        <dbReference type="Proteomes" id="UP000504635"/>
    </source>
</evidence>
<keyword evidence="7" id="KW-1185">Reference proteome</keyword>
<evidence type="ECO:0000256" key="1">
    <source>
        <dbReference type="ARBA" id="ARBA00004141"/>
    </source>
</evidence>
<evidence type="ECO:0000256" key="4">
    <source>
        <dbReference type="ARBA" id="ARBA00023136"/>
    </source>
</evidence>
<dbReference type="Pfam" id="PF00916">
    <property type="entry name" value="Sulfate_transp"/>
    <property type="match status" value="1"/>
</dbReference>
<dbReference type="InterPro" id="IPR002645">
    <property type="entry name" value="STAS_dom"/>
</dbReference>
<dbReference type="GO" id="GO:0055085">
    <property type="term" value="P:transmembrane transport"/>
    <property type="evidence" value="ECO:0007669"/>
    <property type="project" value="InterPro"/>
</dbReference>
<evidence type="ECO:0000313" key="9">
    <source>
        <dbReference type="RefSeq" id="XP_030763904.1"/>
    </source>
</evidence>
<comment type="subcellular location">
    <subcellularLocation>
        <location evidence="1">Membrane</location>
        <topology evidence="1">Multi-pass membrane protein</topology>
    </subcellularLocation>
</comment>
<organism evidence="7 8">
    <name type="scientific">Sitophilus oryzae</name>
    <name type="common">Rice weevil</name>
    <name type="synonym">Curculio oryzae</name>
    <dbReference type="NCBI Taxonomy" id="7048"/>
    <lineage>
        <taxon>Eukaryota</taxon>
        <taxon>Metazoa</taxon>
        <taxon>Ecdysozoa</taxon>
        <taxon>Arthropoda</taxon>
        <taxon>Hexapoda</taxon>
        <taxon>Insecta</taxon>
        <taxon>Pterygota</taxon>
        <taxon>Neoptera</taxon>
        <taxon>Endopterygota</taxon>
        <taxon>Coleoptera</taxon>
        <taxon>Polyphaga</taxon>
        <taxon>Cucujiformia</taxon>
        <taxon>Curculionidae</taxon>
        <taxon>Dryophthorinae</taxon>
        <taxon>Sitophilus</taxon>
    </lineage>
</organism>
<feature type="transmembrane region" description="Helical" evidence="5">
    <location>
        <begin position="123"/>
        <end position="139"/>
    </location>
</feature>
<dbReference type="SUPFAM" id="SSF52091">
    <property type="entry name" value="SpoIIaa-like"/>
    <property type="match status" value="1"/>
</dbReference>
<dbReference type="KEGG" id="soy:115888267"/>
<feature type="transmembrane region" description="Helical" evidence="5">
    <location>
        <begin position="432"/>
        <end position="450"/>
    </location>
</feature>
<protein>
    <submittedName>
        <fullName evidence="8 9">Solute carrier family 26 member 10-like</fullName>
    </submittedName>
</protein>
<gene>
    <name evidence="8 9" type="primary">LOC115888267</name>
</gene>
<reference evidence="8 9" key="1">
    <citation type="submission" date="2025-04" db="UniProtKB">
        <authorList>
            <consortium name="RefSeq"/>
        </authorList>
    </citation>
    <scope>IDENTIFICATION</scope>
    <source>
        <tissue evidence="8 9">Gonads</tissue>
    </source>
</reference>
<feature type="domain" description="STAS" evidence="6">
    <location>
        <begin position="547"/>
        <end position="685"/>
    </location>
</feature>
<dbReference type="PROSITE" id="PS50801">
    <property type="entry name" value="STAS"/>
    <property type="match status" value="1"/>
</dbReference>
<keyword evidence="3 5" id="KW-1133">Transmembrane helix</keyword>
<keyword evidence="4 5" id="KW-0472">Membrane</keyword>
<feature type="transmembrane region" description="Helical" evidence="5">
    <location>
        <begin position="264"/>
        <end position="295"/>
    </location>
</feature>
<evidence type="ECO:0000313" key="8">
    <source>
        <dbReference type="RefSeq" id="XP_030763827.1"/>
    </source>
</evidence>
<evidence type="ECO:0000256" key="5">
    <source>
        <dbReference type="SAM" id="Phobius"/>
    </source>
</evidence>
<dbReference type="RefSeq" id="XP_030763904.1">
    <property type="nucleotide sequence ID" value="XM_030908044.1"/>
</dbReference>
<feature type="transmembrane region" description="Helical" evidence="5">
    <location>
        <begin position="397"/>
        <end position="420"/>
    </location>
</feature>
<dbReference type="AlphaFoldDB" id="A0A6J2YKB5"/>
<accession>A0A6J2YKB5</accession>
<evidence type="ECO:0000256" key="2">
    <source>
        <dbReference type="ARBA" id="ARBA00022692"/>
    </source>
</evidence>
<dbReference type="GeneID" id="115888267"/>
<dbReference type="PANTHER" id="PTHR11814">
    <property type="entry name" value="SULFATE TRANSPORTER"/>
    <property type="match status" value="1"/>
</dbReference>
<evidence type="ECO:0000259" key="6">
    <source>
        <dbReference type="PROSITE" id="PS50801"/>
    </source>
</evidence>